<sequence length="178" mass="19722">MIKRRFQQFIALCFLSILLFGSLAFSPVGSDPAFANPFIKEAESPGKLSEEVRIDPHRAARKADEASQKVLENLDKTKEMVGKPGERNRGLEKAREHASQKWESLAEKARQAENNDASLTHPEKKALKHVQVPFIIGVNTTAALTPQHSLPQLPVSRSSHLASVPETGFLDEKFRVSA</sequence>
<dbReference type="EMBL" id="CP182909">
    <property type="protein sequence ID" value="XPM64146.1"/>
    <property type="molecule type" value="Genomic_DNA"/>
</dbReference>
<keyword evidence="2" id="KW-1185">Reference proteome</keyword>
<protein>
    <submittedName>
        <fullName evidence="1">Uncharacterized protein</fullName>
    </submittedName>
</protein>
<dbReference type="Proteomes" id="UP000095472">
    <property type="component" value="Chromosome"/>
</dbReference>
<proteinExistence type="predicted"/>
<evidence type="ECO:0000313" key="1">
    <source>
        <dbReference type="EMBL" id="XPM64146.1"/>
    </source>
</evidence>
<name>A0ACD5GU56_9CYAN</name>
<evidence type="ECO:0000313" key="2">
    <source>
        <dbReference type="Proteomes" id="UP000095472"/>
    </source>
</evidence>
<gene>
    <name evidence="1" type="ORF">BH720_034910</name>
</gene>
<reference evidence="1 2" key="1">
    <citation type="journal article" date="2016" name="Genome Announc.">
        <title>Draft Genome Sequence of the Thermotolerant Cyanobacterium Desertifilum sp. IPPAS B-1220.</title>
        <authorList>
            <person name="Mironov K.S."/>
            <person name="Sinetova M.A."/>
            <person name="Bolatkhan K."/>
            <person name="Zayadan B.K."/>
            <person name="Ustinova V.V."/>
            <person name="Kupriyanova E.V."/>
            <person name="Skrypnik A.N."/>
            <person name="Gogoleva N.E."/>
            <person name="Gogolev Y.V."/>
            <person name="Los D.A."/>
        </authorList>
    </citation>
    <scope>NUCLEOTIDE SEQUENCE [LARGE SCALE GENOMIC DNA]</scope>
    <source>
        <strain evidence="1 2">IPPAS B-1220</strain>
    </source>
</reference>
<organism evidence="1 2">
    <name type="scientific">Desertifilum tharense IPPAS B-1220</name>
    <dbReference type="NCBI Taxonomy" id="1781255"/>
    <lineage>
        <taxon>Bacteria</taxon>
        <taxon>Bacillati</taxon>
        <taxon>Cyanobacteriota</taxon>
        <taxon>Cyanophyceae</taxon>
        <taxon>Desertifilales</taxon>
        <taxon>Desertifilaceae</taxon>
        <taxon>Desertifilum</taxon>
    </lineage>
</organism>
<accession>A0ACD5GU56</accession>